<evidence type="ECO:0000313" key="6">
    <source>
        <dbReference type="Proteomes" id="UP000282311"/>
    </source>
</evidence>
<dbReference type="RefSeq" id="WP_120747157.1">
    <property type="nucleotide sequence ID" value="NZ_RBAH01000006.1"/>
</dbReference>
<dbReference type="PANTHER" id="PTHR30146">
    <property type="entry name" value="LACI-RELATED TRANSCRIPTIONAL REPRESSOR"/>
    <property type="match status" value="1"/>
</dbReference>
<dbReference type="SUPFAM" id="SSF47413">
    <property type="entry name" value="lambda repressor-like DNA-binding domains"/>
    <property type="match status" value="1"/>
</dbReference>
<gene>
    <name evidence="5" type="ORF">D7M11_10510</name>
</gene>
<dbReference type="Pfam" id="PF00356">
    <property type="entry name" value="LacI"/>
    <property type="match status" value="1"/>
</dbReference>
<dbReference type="OrthoDB" id="2520732at2"/>
<keyword evidence="1" id="KW-0805">Transcription regulation</keyword>
<feature type="domain" description="HTH lacI-type" evidence="4">
    <location>
        <begin position="7"/>
        <end position="63"/>
    </location>
</feature>
<dbReference type="InterPro" id="IPR046335">
    <property type="entry name" value="LacI/GalR-like_sensor"/>
</dbReference>
<dbReference type="Proteomes" id="UP000282311">
    <property type="component" value="Unassembled WGS sequence"/>
</dbReference>
<evidence type="ECO:0000259" key="4">
    <source>
        <dbReference type="PROSITE" id="PS50932"/>
    </source>
</evidence>
<organism evidence="5 6">
    <name type="scientific">Paenibacillus ginsengarvi</name>
    <dbReference type="NCBI Taxonomy" id="400777"/>
    <lineage>
        <taxon>Bacteria</taxon>
        <taxon>Bacillati</taxon>
        <taxon>Bacillota</taxon>
        <taxon>Bacilli</taxon>
        <taxon>Bacillales</taxon>
        <taxon>Paenibacillaceae</taxon>
        <taxon>Paenibacillus</taxon>
    </lineage>
</organism>
<proteinExistence type="predicted"/>
<evidence type="ECO:0000256" key="2">
    <source>
        <dbReference type="ARBA" id="ARBA00023125"/>
    </source>
</evidence>
<dbReference type="InterPro" id="IPR028082">
    <property type="entry name" value="Peripla_BP_I"/>
</dbReference>
<dbReference type="AlphaFoldDB" id="A0A3B0CJD3"/>
<dbReference type="InterPro" id="IPR010982">
    <property type="entry name" value="Lambda_DNA-bd_dom_sf"/>
</dbReference>
<dbReference type="CDD" id="cd01392">
    <property type="entry name" value="HTH_LacI"/>
    <property type="match status" value="1"/>
</dbReference>
<keyword evidence="3" id="KW-0804">Transcription</keyword>
<evidence type="ECO:0000256" key="3">
    <source>
        <dbReference type="ARBA" id="ARBA00023163"/>
    </source>
</evidence>
<keyword evidence="6" id="KW-1185">Reference proteome</keyword>
<dbReference type="CDD" id="cd06267">
    <property type="entry name" value="PBP1_LacI_sugar_binding-like"/>
    <property type="match status" value="1"/>
</dbReference>
<keyword evidence="2" id="KW-0238">DNA-binding</keyword>
<dbReference type="Gene3D" id="1.10.260.40">
    <property type="entry name" value="lambda repressor-like DNA-binding domains"/>
    <property type="match status" value="1"/>
</dbReference>
<name>A0A3B0CJD3_9BACL</name>
<evidence type="ECO:0000256" key="1">
    <source>
        <dbReference type="ARBA" id="ARBA00023015"/>
    </source>
</evidence>
<comment type="caution">
    <text evidence="5">The sequence shown here is derived from an EMBL/GenBank/DDBJ whole genome shotgun (WGS) entry which is preliminary data.</text>
</comment>
<dbReference type="Gene3D" id="3.40.50.2300">
    <property type="match status" value="2"/>
</dbReference>
<dbReference type="EMBL" id="RBAH01000006">
    <property type="protein sequence ID" value="RKN84951.1"/>
    <property type="molecule type" value="Genomic_DNA"/>
</dbReference>
<protein>
    <submittedName>
        <fullName evidence="5">LacI family transcriptional regulator</fullName>
    </submittedName>
</protein>
<dbReference type="Pfam" id="PF13377">
    <property type="entry name" value="Peripla_BP_3"/>
    <property type="match status" value="1"/>
</dbReference>
<dbReference type="SMART" id="SM00354">
    <property type="entry name" value="HTH_LACI"/>
    <property type="match status" value="1"/>
</dbReference>
<evidence type="ECO:0000313" key="5">
    <source>
        <dbReference type="EMBL" id="RKN84951.1"/>
    </source>
</evidence>
<dbReference type="InterPro" id="IPR000843">
    <property type="entry name" value="HTH_LacI"/>
</dbReference>
<dbReference type="PANTHER" id="PTHR30146:SF109">
    <property type="entry name" value="HTH-TYPE TRANSCRIPTIONAL REGULATOR GALS"/>
    <property type="match status" value="1"/>
</dbReference>
<dbReference type="SUPFAM" id="SSF53822">
    <property type="entry name" value="Periplasmic binding protein-like I"/>
    <property type="match status" value="1"/>
</dbReference>
<accession>A0A3B0CJD3</accession>
<sequence length="348" mass="38384">MVKKKSPTIVDVARKAGVSIGTVSNVLNRRSDVPMAEDTVLKVNEAIRLLGYRRNAIAANLSRQKTYELGMLLPRYDEYFVKFAGEVEQIVLEKGYHLSVFSAPEKPELGRRHLELLLQRRVDGLFCHGLAMPPDTAEAIIREGTPLVLFNAWGWPDDIDAGRVNLDVATACADAVLLLHARGCRSIYYLGNRMAAATDEQRMIGFAEGVRRLEQLGEGECAETGVIDVGQKGCLQELQRLIAEHGPLGLLVFDDFNAFSYMSKLLEAGCRIPEQVKIVGINNTSMSRLSYPSMTSIATPYKLQAEAAVRMMMARLGAAGDESAEEESAASRIVQIPLTIIERKSTER</sequence>
<dbReference type="PRINTS" id="PR00036">
    <property type="entry name" value="HTHLACI"/>
</dbReference>
<dbReference type="PROSITE" id="PS00356">
    <property type="entry name" value="HTH_LACI_1"/>
    <property type="match status" value="1"/>
</dbReference>
<dbReference type="GO" id="GO:0003700">
    <property type="term" value="F:DNA-binding transcription factor activity"/>
    <property type="evidence" value="ECO:0007669"/>
    <property type="project" value="TreeGrafter"/>
</dbReference>
<dbReference type="PROSITE" id="PS50932">
    <property type="entry name" value="HTH_LACI_2"/>
    <property type="match status" value="1"/>
</dbReference>
<dbReference type="GO" id="GO:0000976">
    <property type="term" value="F:transcription cis-regulatory region binding"/>
    <property type="evidence" value="ECO:0007669"/>
    <property type="project" value="TreeGrafter"/>
</dbReference>
<reference evidence="5 6" key="1">
    <citation type="journal article" date="2007" name="Int. J. Syst. Evol. Microbiol.">
        <title>Paenibacillus ginsengarvi sp. nov., isolated from soil from ginseng cultivation.</title>
        <authorList>
            <person name="Yoon M.H."/>
            <person name="Ten L.N."/>
            <person name="Im W.T."/>
        </authorList>
    </citation>
    <scope>NUCLEOTIDE SEQUENCE [LARGE SCALE GENOMIC DNA]</scope>
    <source>
        <strain evidence="5 6">KCTC 13059</strain>
    </source>
</reference>